<reference evidence="2 3" key="1">
    <citation type="submission" date="2024-01" db="EMBL/GenBank/DDBJ databases">
        <title>Genome assemblies of Stephania.</title>
        <authorList>
            <person name="Yang L."/>
        </authorList>
    </citation>
    <scope>NUCLEOTIDE SEQUENCE [LARGE SCALE GENOMIC DNA]</scope>
    <source>
        <strain evidence="2">YNDBR</strain>
        <tissue evidence="2">Leaf</tissue>
    </source>
</reference>
<keyword evidence="3" id="KW-1185">Reference proteome</keyword>
<feature type="domain" description="Ribonuclease H1 N-terminal" evidence="1">
    <location>
        <begin position="110"/>
        <end position="151"/>
    </location>
</feature>
<accession>A0AAP0NZH5</accession>
<dbReference type="InterPro" id="IPR011320">
    <property type="entry name" value="RNase_H1_N"/>
</dbReference>
<dbReference type="SUPFAM" id="SSF55658">
    <property type="entry name" value="L9 N-domain-like"/>
    <property type="match status" value="1"/>
</dbReference>
<dbReference type="Gene3D" id="3.40.970.10">
    <property type="entry name" value="Ribonuclease H1, N-terminal domain"/>
    <property type="match status" value="1"/>
</dbReference>
<protein>
    <recommendedName>
        <fullName evidence="1">Ribonuclease H1 N-terminal domain-containing protein</fullName>
    </recommendedName>
</protein>
<evidence type="ECO:0000259" key="1">
    <source>
        <dbReference type="Pfam" id="PF01693"/>
    </source>
</evidence>
<dbReference type="InterPro" id="IPR009027">
    <property type="entry name" value="Ribosomal_bL9/RNase_H1_N"/>
</dbReference>
<dbReference type="InterPro" id="IPR037056">
    <property type="entry name" value="RNase_H1_N_sf"/>
</dbReference>
<organism evidence="2 3">
    <name type="scientific">Stephania yunnanensis</name>
    <dbReference type="NCBI Taxonomy" id="152371"/>
    <lineage>
        <taxon>Eukaryota</taxon>
        <taxon>Viridiplantae</taxon>
        <taxon>Streptophyta</taxon>
        <taxon>Embryophyta</taxon>
        <taxon>Tracheophyta</taxon>
        <taxon>Spermatophyta</taxon>
        <taxon>Magnoliopsida</taxon>
        <taxon>Ranunculales</taxon>
        <taxon>Menispermaceae</taxon>
        <taxon>Menispermoideae</taxon>
        <taxon>Cissampelideae</taxon>
        <taxon>Stephania</taxon>
    </lineage>
</organism>
<evidence type="ECO:0000313" key="3">
    <source>
        <dbReference type="Proteomes" id="UP001420932"/>
    </source>
</evidence>
<dbReference type="Pfam" id="PF01693">
    <property type="entry name" value="Cauli_VI"/>
    <property type="match status" value="1"/>
</dbReference>
<dbReference type="EMBL" id="JBBNAF010000008">
    <property type="protein sequence ID" value="KAK9121886.1"/>
    <property type="molecule type" value="Genomic_DNA"/>
</dbReference>
<evidence type="ECO:0000313" key="2">
    <source>
        <dbReference type="EMBL" id="KAK9121886.1"/>
    </source>
</evidence>
<name>A0AAP0NZH5_9MAGN</name>
<proteinExistence type="predicted"/>
<dbReference type="AlphaFoldDB" id="A0AAP0NZH5"/>
<dbReference type="Proteomes" id="UP001420932">
    <property type="component" value="Unassembled WGS sequence"/>
</dbReference>
<sequence length="195" mass="22503">MMANAIDRNTSIGRVPPIGTRHVDEERVRRIRANMTNIRESQCEHGSRAQIDGFQTQGKALASDVDSLADAAYPHWSRWLVMTVLLFNIHVATSDWSRVAFLADVDIRGKWYVVFNGKKPDIYGTWYKCYNQLWKCHIRNYEHFDTKDEAIARWNSQTRGKKKVEVPPSAYPIRSTSTYQVRRDLIAVAPFDAVD</sequence>
<comment type="caution">
    <text evidence="2">The sequence shown here is derived from an EMBL/GenBank/DDBJ whole genome shotgun (WGS) entry which is preliminary data.</text>
</comment>
<gene>
    <name evidence="2" type="ORF">Syun_019503</name>
</gene>